<keyword evidence="8" id="KW-1185">Reference proteome</keyword>
<dbReference type="GO" id="GO:0000978">
    <property type="term" value="F:RNA polymerase II cis-regulatory region sequence-specific DNA binding"/>
    <property type="evidence" value="ECO:0007669"/>
    <property type="project" value="TreeGrafter"/>
</dbReference>
<keyword evidence="4" id="KW-0804">Transcription</keyword>
<organism evidence="7 8">
    <name type="scientific">Carpinus fangiana</name>
    <dbReference type="NCBI Taxonomy" id="176857"/>
    <lineage>
        <taxon>Eukaryota</taxon>
        <taxon>Viridiplantae</taxon>
        <taxon>Streptophyta</taxon>
        <taxon>Embryophyta</taxon>
        <taxon>Tracheophyta</taxon>
        <taxon>Spermatophyta</taxon>
        <taxon>Magnoliopsida</taxon>
        <taxon>eudicotyledons</taxon>
        <taxon>Gunneridae</taxon>
        <taxon>Pentapetalae</taxon>
        <taxon>rosids</taxon>
        <taxon>fabids</taxon>
        <taxon>Fagales</taxon>
        <taxon>Betulaceae</taxon>
        <taxon>Carpinus</taxon>
    </lineage>
</organism>
<feature type="domain" description="MADS-box" evidence="6">
    <location>
        <begin position="1"/>
        <end position="44"/>
    </location>
</feature>
<evidence type="ECO:0000313" key="8">
    <source>
        <dbReference type="Proteomes" id="UP000327013"/>
    </source>
</evidence>
<dbReference type="GO" id="GO:0046983">
    <property type="term" value="F:protein dimerization activity"/>
    <property type="evidence" value="ECO:0007669"/>
    <property type="project" value="InterPro"/>
</dbReference>
<keyword evidence="2" id="KW-0805">Transcription regulation</keyword>
<dbReference type="InterPro" id="IPR002100">
    <property type="entry name" value="TF_MADSbox"/>
</dbReference>
<evidence type="ECO:0000256" key="2">
    <source>
        <dbReference type="ARBA" id="ARBA00023015"/>
    </source>
</evidence>
<accession>A0A5N6R0C7</accession>
<evidence type="ECO:0000256" key="5">
    <source>
        <dbReference type="ARBA" id="ARBA00023242"/>
    </source>
</evidence>
<keyword evidence="5" id="KW-0539">Nucleus</keyword>
<dbReference type="InterPro" id="IPR033897">
    <property type="entry name" value="SRF-like_MADS-box"/>
</dbReference>
<evidence type="ECO:0000313" key="7">
    <source>
        <dbReference type="EMBL" id="KAE8022054.1"/>
    </source>
</evidence>
<dbReference type="EMBL" id="CM017323">
    <property type="protein sequence ID" value="KAE8022054.1"/>
    <property type="molecule type" value="Genomic_DNA"/>
</dbReference>
<dbReference type="PANTHER" id="PTHR11945">
    <property type="entry name" value="MADS BOX PROTEIN"/>
    <property type="match status" value="1"/>
</dbReference>
<dbReference type="Proteomes" id="UP000327013">
    <property type="component" value="Chromosome 3"/>
</dbReference>
<name>A0A5N6R0C7_9ROSI</name>
<dbReference type="Gene3D" id="3.40.1810.10">
    <property type="entry name" value="Transcription factor, MADS-box"/>
    <property type="match status" value="1"/>
</dbReference>
<dbReference type="GO" id="GO:0005634">
    <property type="term" value="C:nucleus"/>
    <property type="evidence" value="ECO:0007669"/>
    <property type="project" value="UniProtKB-SubCell"/>
</dbReference>
<dbReference type="SUPFAM" id="SSF55455">
    <property type="entry name" value="SRF-like"/>
    <property type="match status" value="1"/>
</dbReference>
<dbReference type="CDD" id="cd00266">
    <property type="entry name" value="MADS_SRF_like"/>
    <property type="match status" value="1"/>
</dbReference>
<proteinExistence type="predicted"/>
<sequence length="329" mass="38107">MELIEKEKTRSITFQKRKKGLLKKAYEFSTLCGVDTCVIIYGPTIKDRPVEVGTWPENRDQVERVIKRYKTDTKVKPTRVTFDLSDFFIDRKKKVNDETSRLRKNIFEARYPTWDDRIEMLSEDQLRAVLDVMDTKVEAAGMRISRIKAGSNQQHMIGKPTSEMVVSPPELIRNQFNTNMQALCQEQLFDPPMKPLDPQYWSSQFHHVLPLDYHPSVMDNSFKKLLHGDDHWTHQLGSVSTAGNIHAPLNIEYPSSNYNMVPAGVLENTFLSNHLPSASMNYYDLSRQLTPQYLPYGPYPMMPNISSHGFQVNDLYDIGEFDMKNKHLL</sequence>
<evidence type="ECO:0000256" key="3">
    <source>
        <dbReference type="ARBA" id="ARBA00023125"/>
    </source>
</evidence>
<dbReference type="AlphaFoldDB" id="A0A5N6R0C7"/>
<dbReference type="PANTHER" id="PTHR11945:SF176">
    <property type="entry name" value="MADS-BOX TRANSCRIPTION FACTOR FAMILY PROTEIN"/>
    <property type="match status" value="1"/>
</dbReference>
<gene>
    <name evidence="7" type="ORF">FH972_007888</name>
</gene>
<keyword evidence="3" id="KW-0238">DNA-binding</keyword>
<dbReference type="GO" id="GO:0045944">
    <property type="term" value="P:positive regulation of transcription by RNA polymerase II"/>
    <property type="evidence" value="ECO:0007669"/>
    <property type="project" value="InterPro"/>
</dbReference>
<dbReference type="SMART" id="SM00432">
    <property type="entry name" value="MADS"/>
    <property type="match status" value="1"/>
</dbReference>
<dbReference type="PROSITE" id="PS50066">
    <property type="entry name" value="MADS_BOX_2"/>
    <property type="match status" value="1"/>
</dbReference>
<reference evidence="7 8" key="1">
    <citation type="submission" date="2019-06" db="EMBL/GenBank/DDBJ databases">
        <title>A chromosomal-level reference genome of Carpinus fangiana (Coryloideae, Betulaceae).</title>
        <authorList>
            <person name="Yang X."/>
            <person name="Wang Z."/>
            <person name="Zhang L."/>
            <person name="Hao G."/>
            <person name="Liu J."/>
            <person name="Yang Y."/>
        </authorList>
    </citation>
    <scope>NUCLEOTIDE SEQUENCE [LARGE SCALE GENOMIC DNA]</scope>
    <source>
        <strain evidence="7">Cfa_2016G</strain>
        <tissue evidence="7">Leaf</tissue>
    </source>
</reference>
<dbReference type="OrthoDB" id="601557at2759"/>
<protein>
    <recommendedName>
        <fullName evidence="6">MADS-box domain-containing protein</fullName>
    </recommendedName>
</protein>
<evidence type="ECO:0000256" key="1">
    <source>
        <dbReference type="ARBA" id="ARBA00004123"/>
    </source>
</evidence>
<dbReference type="Pfam" id="PF00319">
    <property type="entry name" value="SRF-TF"/>
    <property type="match status" value="1"/>
</dbReference>
<evidence type="ECO:0000256" key="4">
    <source>
        <dbReference type="ARBA" id="ARBA00023163"/>
    </source>
</evidence>
<dbReference type="GO" id="GO:0000981">
    <property type="term" value="F:DNA-binding transcription factor activity, RNA polymerase II-specific"/>
    <property type="evidence" value="ECO:0007669"/>
    <property type="project" value="InterPro"/>
</dbReference>
<evidence type="ECO:0000259" key="6">
    <source>
        <dbReference type="PROSITE" id="PS50066"/>
    </source>
</evidence>
<dbReference type="InterPro" id="IPR036879">
    <property type="entry name" value="TF_MADSbox_sf"/>
</dbReference>
<comment type="subcellular location">
    <subcellularLocation>
        <location evidence="1">Nucleus</location>
    </subcellularLocation>
</comment>